<evidence type="ECO:0000256" key="9">
    <source>
        <dbReference type="ARBA" id="ARBA00022723"/>
    </source>
</evidence>
<keyword evidence="11 15" id="KW-1133">Transmembrane helix</keyword>
<evidence type="ECO:0000256" key="5">
    <source>
        <dbReference type="ARBA" id="ARBA00022466"/>
    </source>
</evidence>
<dbReference type="Gene3D" id="1.10.287.910">
    <property type="entry name" value="bacterial mercury transporter, merf"/>
    <property type="match status" value="1"/>
</dbReference>
<feature type="transmembrane region" description="Helical" evidence="15">
    <location>
        <begin position="67"/>
        <end position="84"/>
    </location>
</feature>
<evidence type="ECO:0000313" key="17">
    <source>
        <dbReference type="Proteomes" id="UP001500795"/>
    </source>
</evidence>
<feature type="transmembrane region" description="Helical" evidence="15">
    <location>
        <begin position="30"/>
        <end position="55"/>
    </location>
</feature>
<protein>
    <recommendedName>
        <fullName evidence="3">Mercuric transport protein MerT</fullName>
    </recommendedName>
    <alternativeName>
        <fullName evidence="13">Mercury ion transport protein</fullName>
    </alternativeName>
</protein>
<evidence type="ECO:0000313" key="16">
    <source>
        <dbReference type="EMBL" id="GAA3535079.1"/>
    </source>
</evidence>
<keyword evidence="6" id="KW-1003">Cell membrane</keyword>
<sequence length="130" mass="13917">MAKPKHMAMVEPRQAAESNTGRGALAAGGLAAMLASACCLGPLVLIALGVSGAWIGNLKILEPYRPIFIGVALVALFFAWCRIYRPAQACKPGEVCAVPRVNRVYKALFWIVAALVVLALAFPYVLPLFY</sequence>
<evidence type="ECO:0000256" key="2">
    <source>
        <dbReference type="ARBA" id="ARBA00008224"/>
    </source>
</evidence>
<name>A0ABP6VFU4_9GAMM</name>
<keyword evidence="8 15" id="KW-0812">Transmembrane</keyword>
<feature type="transmembrane region" description="Helical" evidence="15">
    <location>
        <begin position="104"/>
        <end position="126"/>
    </location>
</feature>
<keyword evidence="7" id="KW-0997">Cell inner membrane</keyword>
<dbReference type="EMBL" id="BAABCX010000001">
    <property type="protein sequence ID" value="GAA3535079.1"/>
    <property type="molecule type" value="Genomic_DNA"/>
</dbReference>
<dbReference type="Proteomes" id="UP001500795">
    <property type="component" value="Unassembled WGS sequence"/>
</dbReference>
<accession>A0ABP6VFU4</accession>
<keyword evidence="17" id="KW-1185">Reference proteome</keyword>
<dbReference type="InterPro" id="IPR003457">
    <property type="entry name" value="Transprt_MerT"/>
</dbReference>
<evidence type="ECO:0000256" key="12">
    <source>
        <dbReference type="ARBA" id="ARBA00023136"/>
    </source>
</evidence>
<evidence type="ECO:0000256" key="11">
    <source>
        <dbReference type="ARBA" id="ARBA00022989"/>
    </source>
</evidence>
<keyword evidence="10" id="KW-0476">Mercury</keyword>
<evidence type="ECO:0000256" key="7">
    <source>
        <dbReference type="ARBA" id="ARBA00022519"/>
    </source>
</evidence>
<dbReference type="Pfam" id="PF02411">
    <property type="entry name" value="MerT"/>
    <property type="match status" value="1"/>
</dbReference>
<evidence type="ECO:0000256" key="10">
    <source>
        <dbReference type="ARBA" id="ARBA00022914"/>
    </source>
</evidence>
<dbReference type="NCBIfam" id="NF010314">
    <property type="entry name" value="PRK13751.2"/>
    <property type="match status" value="1"/>
</dbReference>
<evidence type="ECO:0000256" key="4">
    <source>
        <dbReference type="ARBA" id="ARBA00022448"/>
    </source>
</evidence>
<keyword evidence="4" id="KW-0813">Transport</keyword>
<comment type="similarity">
    <text evidence="2">Belongs to the MerT family.</text>
</comment>
<comment type="caution">
    <text evidence="16">The sequence shown here is derived from an EMBL/GenBank/DDBJ whole genome shotgun (WGS) entry which is preliminary data.</text>
</comment>
<reference evidence="17" key="1">
    <citation type="journal article" date="2019" name="Int. J. Syst. Evol. Microbiol.">
        <title>The Global Catalogue of Microorganisms (GCM) 10K type strain sequencing project: providing services to taxonomists for standard genome sequencing and annotation.</title>
        <authorList>
            <consortium name="The Broad Institute Genomics Platform"/>
            <consortium name="The Broad Institute Genome Sequencing Center for Infectious Disease"/>
            <person name="Wu L."/>
            <person name="Ma J."/>
        </authorList>
    </citation>
    <scope>NUCLEOTIDE SEQUENCE [LARGE SCALE GENOMIC DNA]</scope>
    <source>
        <strain evidence="17">JCM 17110</strain>
    </source>
</reference>
<evidence type="ECO:0000256" key="1">
    <source>
        <dbReference type="ARBA" id="ARBA00004429"/>
    </source>
</evidence>
<gene>
    <name evidence="16" type="primary">merT</name>
    <name evidence="16" type="ORF">GCM10022394_13320</name>
</gene>
<comment type="function">
    <text evidence="14">Involved in mercury resistance. Probably transfers a mercuric ion from the periplasmic Hg(2+)-binding protein MerP to the cytoplasmic mercuric reductase MerA.</text>
</comment>
<dbReference type="RefSeq" id="WP_425583075.1">
    <property type="nucleotide sequence ID" value="NZ_BAABCX010000001.1"/>
</dbReference>
<evidence type="ECO:0000256" key="8">
    <source>
        <dbReference type="ARBA" id="ARBA00022692"/>
    </source>
</evidence>
<evidence type="ECO:0000256" key="3">
    <source>
        <dbReference type="ARBA" id="ARBA00017053"/>
    </source>
</evidence>
<evidence type="ECO:0000256" key="6">
    <source>
        <dbReference type="ARBA" id="ARBA00022475"/>
    </source>
</evidence>
<evidence type="ECO:0000256" key="14">
    <source>
        <dbReference type="ARBA" id="ARBA00045720"/>
    </source>
</evidence>
<proteinExistence type="inferred from homology"/>
<keyword evidence="5" id="KW-0475">Mercuric resistance</keyword>
<keyword evidence="12 15" id="KW-0472">Membrane</keyword>
<evidence type="ECO:0000256" key="13">
    <source>
        <dbReference type="ARBA" id="ARBA00030934"/>
    </source>
</evidence>
<evidence type="ECO:0000256" key="15">
    <source>
        <dbReference type="SAM" id="Phobius"/>
    </source>
</evidence>
<organism evidence="16 17">
    <name type="scientific">Zobellella aerophila</name>
    <dbReference type="NCBI Taxonomy" id="870480"/>
    <lineage>
        <taxon>Bacteria</taxon>
        <taxon>Pseudomonadati</taxon>
        <taxon>Pseudomonadota</taxon>
        <taxon>Gammaproteobacteria</taxon>
        <taxon>Aeromonadales</taxon>
        <taxon>Aeromonadaceae</taxon>
        <taxon>Zobellella</taxon>
    </lineage>
</organism>
<keyword evidence="9" id="KW-0479">Metal-binding</keyword>
<comment type="subcellular location">
    <subcellularLocation>
        <location evidence="1">Cell inner membrane</location>
        <topology evidence="1">Multi-pass membrane protein</topology>
    </subcellularLocation>
</comment>